<dbReference type="InterPro" id="IPR004556">
    <property type="entry name" value="HemK-like"/>
</dbReference>
<dbReference type="STRING" id="123320.SAMN06309945_1310"/>
<dbReference type="CDD" id="cd02440">
    <property type="entry name" value="AdoMet_MTases"/>
    <property type="match status" value="1"/>
</dbReference>
<dbReference type="OrthoDB" id="9800643at2"/>
<proteinExistence type="predicted"/>
<protein>
    <recommendedName>
        <fullName evidence="1">peptide chain release factor N(5)-glutamine methyltransferase</fullName>
        <ecNumber evidence="1">2.1.1.297</ecNumber>
    </recommendedName>
</protein>
<name>A0A1T5J7I3_9MICO</name>
<organism evidence="7 8">
    <name type="scientific">Okibacterium fritillariae</name>
    <dbReference type="NCBI Taxonomy" id="123320"/>
    <lineage>
        <taxon>Bacteria</taxon>
        <taxon>Bacillati</taxon>
        <taxon>Actinomycetota</taxon>
        <taxon>Actinomycetes</taxon>
        <taxon>Micrococcales</taxon>
        <taxon>Microbacteriaceae</taxon>
        <taxon>Okibacterium</taxon>
    </lineage>
</organism>
<feature type="domain" description="Methyltransferase small" evidence="6">
    <location>
        <begin position="123"/>
        <end position="213"/>
    </location>
</feature>
<keyword evidence="8" id="KW-1185">Reference proteome</keyword>
<dbReference type="InterPro" id="IPR029063">
    <property type="entry name" value="SAM-dependent_MTases_sf"/>
</dbReference>
<dbReference type="Pfam" id="PF05175">
    <property type="entry name" value="MTS"/>
    <property type="match status" value="1"/>
</dbReference>
<dbReference type="NCBIfam" id="TIGR00536">
    <property type="entry name" value="hemK_fam"/>
    <property type="match status" value="1"/>
</dbReference>
<dbReference type="InterPro" id="IPR007848">
    <property type="entry name" value="Small_mtfrase_dom"/>
</dbReference>
<dbReference type="InterPro" id="IPR022446">
    <property type="entry name" value="MeTrfrase_put"/>
</dbReference>
<dbReference type="EMBL" id="FUZP01000001">
    <property type="protein sequence ID" value="SKC47400.1"/>
    <property type="molecule type" value="Genomic_DNA"/>
</dbReference>
<comment type="catalytic activity">
    <reaction evidence="5">
        <text>L-glutaminyl-[peptide chain release factor] + S-adenosyl-L-methionine = N(5)-methyl-L-glutaminyl-[peptide chain release factor] + S-adenosyl-L-homocysteine + H(+)</text>
        <dbReference type="Rhea" id="RHEA:42896"/>
        <dbReference type="Rhea" id="RHEA-COMP:10271"/>
        <dbReference type="Rhea" id="RHEA-COMP:10272"/>
        <dbReference type="ChEBI" id="CHEBI:15378"/>
        <dbReference type="ChEBI" id="CHEBI:30011"/>
        <dbReference type="ChEBI" id="CHEBI:57856"/>
        <dbReference type="ChEBI" id="CHEBI:59789"/>
        <dbReference type="ChEBI" id="CHEBI:61891"/>
        <dbReference type="EC" id="2.1.1.297"/>
    </reaction>
</comment>
<dbReference type="PANTHER" id="PTHR18895">
    <property type="entry name" value="HEMK METHYLTRANSFERASE"/>
    <property type="match status" value="1"/>
</dbReference>
<evidence type="ECO:0000256" key="5">
    <source>
        <dbReference type="ARBA" id="ARBA00048391"/>
    </source>
</evidence>
<dbReference type="GO" id="GO:0102559">
    <property type="term" value="F:peptide chain release factor N(5)-glutamine methyltransferase activity"/>
    <property type="evidence" value="ECO:0007669"/>
    <property type="project" value="UniProtKB-EC"/>
</dbReference>
<evidence type="ECO:0000256" key="1">
    <source>
        <dbReference type="ARBA" id="ARBA00012771"/>
    </source>
</evidence>
<dbReference type="AlphaFoldDB" id="A0A1T5J7I3"/>
<evidence type="ECO:0000313" key="7">
    <source>
        <dbReference type="EMBL" id="SKC47400.1"/>
    </source>
</evidence>
<evidence type="ECO:0000256" key="3">
    <source>
        <dbReference type="ARBA" id="ARBA00022679"/>
    </source>
</evidence>
<dbReference type="PANTHER" id="PTHR18895:SF74">
    <property type="entry name" value="MTRF1L RELEASE FACTOR GLUTAMINE METHYLTRANSFERASE"/>
    <property type="match status" value="1"/>
</dbReference>
<keyword evidence="4" id="KW-0949">S-adenosyl-L-methionine</keyword>
<keyword evidence="2 7" id="KW-0489">Methyltransferase</keyword>
<dbReference type="SUPFAM" id="SSF53335">
    <property type="entry name" value="S-adenosyl-L-methionine-dependent methyltransferases"/>
    <property type="match status" value="1"/>
</dbReference>
<dbReference type="GO" id="GO:0032259">
    <property type="term" value="P:methylation"/>
    <property type="evidence" value="ECO:0007669"/>
    <property type="project" value="UniProtKB-KW"/>
</dbReference>
<evidence type="ECO:0000256" key="4">
    <source>
        <dbReference type="ARBA" id="ARBA00022691"/>
    </source>
</evidence>
<evidence type="ECO:0000259" key="6">
    <source>
        <dbReference type="Pfam" id="PF05175"/>
    </source>
</evidence>
<evidence type="ECO:0000256" key="2">
    <source>
        <dbReference type="ARBA" id="ARBA00022603"/>
    </source>
</evidence>
<dbReference type="Gene3D" id="3.40.50.150">
    <property type="entry name" value="Vaccinia Virus protein VP39"/>
    <property type="match status" value="1"/>
</dbReference>
<reference evidence="7 8" key="1">
    <citation type="submission" date="2017-02" db="EMBL/GenBank/DDBJ databases">
        <authorList>
            <person name="Peterson S.W."/>
        </authorList>
    </citation>
    <scope>NUCLEOTIDE SEQUENCE [LARGE SCALE GENOMIC DNA]</scope>
    <source>
        <strain evidence="7 8">VKM Ac-2059</strain>
    </source>
</reference>
<accession>A0A1T5J7I3</accession>
<dbReference type="Proteomes" id="UP000190857">
    <property type="component" value="Unassembled WGS sequence"/>
</dbReference>
<evidence type="ECO:0000313" key="8">
    <source>
        <dbReference type="Proteomes" id="UP000190857"/>
    </source>
</evidence>
<keyword evidence="3 7" id="KW-0808">Transferase</keyword>
<dbReference type="NCBIfam" id="TIGR03704">
    <property type="entry name" value="PrmC_rel_meth"/>
    <property type="match status" value="1"/>
</dbReference>
<sequence>MTEAGEHDQHDIEADVARRLRAAGSVFAAEEAALLVGEALLAGESVAERDAMRAADAVLVGEAALTGEALLVARGGALDRVDLERMVAQRVSGVPLEYVVGWALFDGIRVRVGDGVFVPRHRTELLVDAAASVTRPGDVAVDLCCGSGAIGLALARRVPGIALSAADIDPRAVTWARVNLEPVGGRVFEGDLYAALPASLRGRIRTLVCNTPYVPTADIALLPPEARLYEPHGTLDGGDDGLDIQRRVAVDARAWLAPGGTLFVETSDAQAHESAEIMQAAGLAAQIIRSPDGDATVVSARRP</sequence>
<gene>
    <name evidence="7" type="ORF">SAMN06309945_1310</name>
</gene>
<dbReference type="InterPro" id="IPR050320">
    <property type="entry name" value="N5-glutamine_MTase"/>
</dbReference>
<dbReference type="EC" id="2.1.1.297" evidence="1"/>